<feature type="compositionally biased region" description="Basic and acidic residues" evidence="1">
    <location>
        <begin position="1"/>
        <end position="17"/>
    </location>
</feature>
<dbReference type="Proteomes" id="UP000078561">
    <property type="component" value="Unassembled WGS sequence"/>
</dbReference>
<dbReference type="EMBL" id="LT551165">
    <property type="protein sequence ID" value="SAL96528.1"/>
    <property type="molecule type" value="Genomic_DNA"/>
</dbReference>
<dbReference type="AlphaFoldDB" id="A0A163LTU2"/>
<dbReference type="GO" id="GO:0016020">
    <property type="term" value="C:membrane"/>
    <property type="evidence" value="ECO:0007669"/>
    <property type="project" value="InterPro"/>
</dbReference>
<name>A0A163LTU2_ABSGL</name>
<sequence>MSFSFNRDRISELKGDSQDNSNNPTNRRHIPDDDAFGPRRTPIGFGMPSSEKAIATPRYLPSHETSAGDQLHELKSPPLIDISTMAAFFEQVDHIKTEIAAVKSNVAGIQSLHESALAAINNSQTRTFASQLVTLKAKTQKQNHNIKKQIQCK</sequence>
<feature type="region of interest" description="Disordered" evidence="1">
    <location>
        <begin position="1"/>
        <end position="56"/>
    </location>
</feature>
<evidence type="ECO:0000313" key="2">
    <source>
        <dbReference type="EMBL" id="SAL96528.1"/>
    </source>
</evidence>
<dbReference type="SUPFAM" id="SSF47661">
    <property type="entry name" value="t-snare proteins"/>
    <property type="match status" value="1"/>
</dbReference>
<organism evidence="2">
    <name type="scientific">Absidia glauca</name>
    <name type="common">Pin mould</name>
    <dbReference type="NCBI Taxonomy" id="4829"/>
    <lineage>
        <taxon>Eukaryota</taxon>
        <taxon>Fungi</taxon>
        <taxon>Fungi incertae sedis</taxon>
        <taxon>Mucoromycota</taxon>
        <taxon>Mucoromycotina</taxon>
        <taxon>Mucoromycetes</taxon>
        <taxon>Mucorales</taxon>
        <taxon>Cunninghamellaceae</taxon>
        <taxon>Absidia</taxon>
    </lineage>
</organism>
<dbReference type="Gene3D" id="1.20.58.70">
    <property type="match status" value="1"/>
</dbReference>
<dbReference type="InParanoid" id="A0A163LTU2"/>
<accession>A0A163LTU2</accession>
<proteinExistence type="predicted"/>
<reference evidence="2" key="1">
    <citation type="submission" date="2016-04" db="EMBL/GenBank/DDBJ databases">
        <authorList>
            <person name="Evans L.H."/>
            <person name="Alamgir A."/>
            <person name="Owens N."/>
            <person name="Weber N.D."/>
            <person name="Virtaneva K."/>
            <person name="Barbian K."/>
            <person name="Babar A."/>
            <person name="Rosenke K."/>
        </authorList>
    </citation>
    <scope>NUCLEOTIDE SEQUENCE [LARGE SCALE GENOMIC DNA]</scope>
    <source>
        <strain evidence="2">CBS 101.48</strain>
    </source>
</reference>
<dbReference type="STRING" id="4829.A0A163LTU2"/>
<evidence type="ECO:0000313" key="3">
    <source>
        <dbReference type="Proteomes" id="UP000078561"/>
    </source>
</evidence>
<gene>
    <name evidence="2" type="primary">ABSGL_01944.1 scaffold 2596</name>
</gene>
<dbReference type="GO" id="GO:0016192">
    <property type="term" value="P:vesicle-mediated transport"/>
    <property type="evidence" value="ECO:0007669"/>
    <property type="project" value="InterPro"/>
</dbReference>
<keyword evidence="3" id="KW-1185">Reference proteome</keyword>
<protein>
    <submittedName>
        <fullName evidence="2">Uncharacterized protein</fullName>
    </submittedName>
</protein>
<evidence type="ECO:0000256" key="1">
    <source>
        <dbReference type="SAM" id="MobiDB-lite"/>
    </source>
</evidence>
<dbReference type="InterPro" id="IPR010989">
    <property type="entry name" value="SNARE"/>
</dbReference>